<dbReference type="PROSITE" id="PS50156">
    <property type="entry name" value="SSD"/>
    <property type="match status" value="1"/>
</dbReference>
<evidence type="ECO:0000256" key="2">
    <source>
        <dbReference type="ARBA" id="ARBA00022475"/>
    </source>
</evidence>
<dbReference type="PANTHER" id="PTHR33406:SF13">
    <property type="entry name" value="MEMBRANE PROTEIN YDFJ"/>
    <property type="match status" value="1"/>
</dbReference>
<reference evidence="8" key="1">
    <citation type="submission" date="2019-02" db="EMBL/GenBank/DDBJ databases">
        <authorList>
            <person name="Gruber-Vodicka R. H."/>
            <person name="Seah K. B. B."/>
        </authorList>
    </citation>
    <scope>NUCLEOTIDE SEQUENCE</scope>
    <source>
        <strain evidence="8">BECK_M7</strain>
    </source>
</reference>
<dbReference type="GO" id="GO:0005886">
    <property type="term" value="C:plasma membrane"/>
    <property type="evidence" value="ECO:0007669"/>
    <property type="project" value="UniProtKB-SubCell"/>
</dbReference>
<proteinExistence type="predicted"/>
<feature type="domain" description="SSD" evidence="7">
    <location>
        <begin position="184"/>
        <end position="307"/>
    </location>
</feature>
<dbReference type="PANTHER" id="PTHR33406">
    <property type="entry name" value="MEMBRANE PROTEIN MJ1562-RELATED"/>
    <property type="match status" value="1"/>
</dbReference>
<dbReference type="SUPFAM" id="SSF82866">
    <property type="entry name" value="Multidrug efflux transporter AcrB transmembrane domain"/>
    <property type="match status" value="1"/>
</dbReference>
<gene>
    <name evidence="8" type="ORF">BECKLFY1418B_GA0070995_10498</name>
</gene>
<dbReference type="InterPro" id="IPR004869">
    <property type="entry name" value="MMPL_dom"/>
</dbReference>
<feature type="transmembrane region" description="Helical" evidence="6">
    <location>
        <begin position="214"/>
        <end position="234"/>
    </location>
</feature>
<evidence type="ECO:0000313" key="8">
    <source>
        <dbReference type="EMBL" id="VFJ93699.1"/>
    </source>
</evidence>
<evidence type="ECO:0000256" key="4">
    <source>
        <dbReference type="ARBA" id="ARBA00022989"/>
    </source>
</evidence>
<feature type="transmembrane region" description="Helical" evidence="6">
    <location>
        <begin position="184"/>
        <end position="208"/>
    </location>
</feature>
<accession>A0A450UME3</accession>
<evidence type="ECO:0000259" key="7">
    <source>
        <dbReference type="PROSITE" id="PS50156"/>
    </source>
</evidence>
<evidence type="ECO:0000256" key="6">
    <source>
        <dbReference type="SAM" id="Phobius"/>
    </source>
</evidence>
<name>A0A450UME3_9GAMM</name>
<comment type="subcellular location">
    <subcellularLocation>
        <location evidence="1">Cell membrane</location>
        <topology evidence="1">Multi-pass membrane protein</topology>
    </subcellularLocation>
</comment>
<keyword evidence="4 6" id="KW-1133">Transmembrane helix</keyword>
<organism evidence="8">
    <name type="scientific">Candidatus Kentrum sp. LFY</name>
    <dbReference type="NCBI Taxonomy" id="2126342"/>
    <lineage>
        <taxon>Bacteria</taxon>
        <taxon>Pseudomonadati</taxon>
        <taxon>Pseudomonadota</taxon>
        <taxon>Gammaproteobacteria</taxon>
        <taxon>Candidatus Kentrum</taxon>
    </lineage>
</organism>
<dbReference type="InterPro" id="IPR050545">
    <property type="entry name" value="Mycobact_MmpL"/>
</dbReference>
<keyword evidence="2" id="KW-1003">Cell membrane</keyword>
<dbReference type="AlphaFoldDB" id="A0A450UME3"/>
<evidence type="ECO:0000256" key="5">
    <source>
        <dbReference type="ARBA" id="ARBA00023136"/>
    </source>
</evidence>
<feature type="transmembrane region" description="Helical" evidence="6">
    <location>
        <begin position="254"/>
        <end position="273"/>
    </location>
</feature>
<keyword evidence="5 6" id="KW-0472">Membrane</keyword>
<protein>
    <submittedName>
        <fullName evidence="8">MMPL family protein</fullName>
    </submittedName>
</protein>
<feature type="transmembrane region" description="Helical" evidence="6">
    <location>
        <begin position="158"/>
        <end position="177"/>
    </location>
</feature>
<evidence type="ECO:0000256" key="3">
    <source>
        <dbReference type="ARBA" id="ARBA00022692"/>
    </source>
</evidence>
<sequence>MTVCSSSWPPRDGEIFTRKTLMAVQWLTKEAWQIPYSLRIDSITNFQYCHADGDDVIIGDLIPDAARLSEADVARARKISLDEPSLVNNLISPTAHVTGIDVTIQLPDKALDRGVPEVVKFIRELERGFVARYPDIEVYLTGTVVFNNAFPEASKRDMATLIPIMFLVIVAALWRALRFISGVFSTILVIGFSIVGSLGLAGSMGISLTGVSNVAPIVILTIAVADGVHILTTLRLQAGRGKHAAIVETLRINLQPISLTSLTTAIGFLGVNFSGAPPFRDLGNIVAMGVIIAFVLSITFLPALMAILPLPDAVSANTTRAMNRLGEFVVKRYRVLIMDHDGNGPGTDRFSATQRGQQCIFGIFR</sequence>
<keyword evidence="3 6" id="KW-0812">Transmembrane</keyword>
<dbReference type="Gene3D" id="1.20.1640.10">
    <property type="entry name" value="Multidrug efflux transporter AcrB transmembrane domain"/>
    <property type="match status" value="1"/>
</dbReference>
<feature type="transmembrane region" description="Helical" evidence="6">
    <location>
        <begin position="285"/>
        <end position="310"/>
    </location>
</feature>
<dbReference type="InterPro" id="IPR000731">
    <property type="entry name" value="SSD"/>
</dbReference>
<evidence type="ECO:0000256" key="1">
    <source>
        <dbReference type="ARBA" id="ARBA00004651"/>
    </source>
</evidence>
<dbReference type="Pfam" id="PF03176">
    <property type="entry name" value="MMPL"/>
    <property type="match status" value="1"/>
</dbReference>
<dbReference type="EMBL" id="CAADFF010000049">
    <property type="protein sequence ID" value="VFJ93699.1"/>
    <property type="molecule type" value="Genomic_DNA"/>
</dbReference>